<dbReference type="GO" id="GO:0030527">
    <property type="term" value="F:structural constituent of chromatin"/>
    <property type="evidence" value="ECO:0007669"/>
    <property type="project" value="InterPro"/>
</dbReference>
<dbReference type="Gene3D" id="4.10.520.10">
    <property type="entry name" value="IHF-like DNA-binding proteins"/>
    <property type="match status" value="1"/>
</dbReference>
<dbReference type="Proteomes" id="UP000184148">
    <property type="component" value="Unassembled WGS sequence"/>
</dbReference>
<evidence type="ECO:0000256" key="2">
    <source>
        <dbReference type="ARBA" id="ARBA00023067"/>
    </source>
</evidence>
<dbReference type="GO" id="GO:0005829">
    <property type="term" value="C:cytosol"/>
    <property type="evidence" value="ECO:0007669"/>
    <property type="project" value="TreeGrafter"/>
</dbReference>
<sequence length="88" mass="9460">MAANKANVANKTVEKVLTAIFESIQEALKKGEKIQLTGFGTFEAKPRKAREGRNPQTGEVIQIPATIVPVFKPGKVLKDAVVNLSVSV</sequence>
<dbReference type="InterPro" id="IPR010992">
    <property type="entry name" value="IHF-like_DNA-bd_dom_sf"/>
</dbReference>
<dbReference type="AlphaFoldDB" id="A0A1M5CM33"/>
<accession>A0A1M5CM33</accession>
<dbReference type="SUPFAM" id="SSF47729">
    <property type="entry name" value="IHF-like DNA-binding proteins"/>
    <property type="match status" value="1"/>
</dbReference>
<dbReference type="STRING" id="1121429.SAMN02745133_02962"/>
<evidence type="ECO:0000256" key="3">
    <source>
        <dbReference type="ARBA" id="ARBA00023125"/>
    </source>
</evidence>
<dbReference type="SMART" id="SM00411">
    <property type="entry name" value="BHL"/>
    <property type="match status" value="1"/>
</dbReference>
<keyword evidence="2" id="KW-0226">DNA condensation</keyword>
<dbReference type="GO" id="GO:0003677">
    <property type="term" value="F:DNA binding"/>
    <property type="evidence" value="ECO:0007669"/>
    <property type="project" value="UniProtKB-KW"/>
</dbReference>
<evidence type="ECO:0000256" key="1">
    <source>
        <dbReference type="ARBA" id="ARBA00010529"/>
    </source>
</evidence>
<protein>
    <submittedName>
        <fullName evidence="5">DNA-binding protein HU-beta</fullName>
    </submittedName>
</protein>
<dbReference type="Pfam" id="PF00216">
    <property type="entry name" value="Bac_DNA_binding"/>
    <property type="match status" value="1"/>
</dbReference>
<dbReference type="PROSITE" id="PS00045">
    <property type="entry name" value="HISTONE_LIKE"/>
    <property type="match status" value="1"/>
</dbReference>
<evidence type="ECO:0000313" key="5">
    <source>
        <dbReference type="EMBL" id="SHF55647.1"/>
    </source>
</evidence>
<evidence type="ECO:0000256" key="4">
    <source>
        <dbReference type="RuleBase" id="RU003939"/>
    </source>
</evidence>
<proteinExistence type="inferred from homology"/>
<dbReference type="PRINTS" id="PR01727">
    <property type="entry name" value="DNABINDINGHU"/>
</dbReference>
<dbReference type="GO" id="GO:0030261">
    <property type="term" value="P:chromosome condensation"/>
    <property type="evidence" value="ECO:0007669"/>
    <property type="project" value="UniProtKB-KW"/>
</dbReference>
<organism evidence="5 6">
    <name type="scientific">Desulforamulus putei DSM 12395</name>
    <dbReference type="NCBI Taxonomy" id="1121429"/>
    <lineage>
        <taxon>Bacteria</taxon>
        <taxon>Bacillati</taxon>
        <taxon>Bacillota</taxon>
        <taxon>Clostridia</taxon>
        <taxon>Eubacteriales</taxon>
        <taxon>Peptococcaceae</taxon>
        <taxon>Desulforamulus</taxon>
    </lineage>
</organism>
<keyword evidence="3 5" id="KW-0238">DNA-binding</keyword>
<dbReference type="PANTHER" id="PTHR33175:SF3">
    <property type="entry name" value="DNA-BINDING PROTEIN HU-BETA"/>
    <property type="match status" value="1"/>
</dbReference>
<dbReference type="InterPro" id="IPR020816">
    <property type="entry name" value="Histone-like_DNA-bd_CS"/>
</dbReference>
<comment type="similarity">
    <text evidence="1 4">Belongs to the bacterial histone-like protein family.</text>
</comment>
<evidence type="ECO:0000313" key="6">
    <source>
        <dbReference type="Proteomes" id="UP000184148"/>
    </source>
</evidence>
<dbReference type="EMBL" id="FQUY01000034">
    <property type="protein sequence ID" value="SHF55647.1"/>
    <property type="molecule type" value="Genomic_DNA"/>
</dbReference>
<keyword evidence="6" id="KW-1185">Reference proteome</keyword>
<dbReference type="PANTHER" id="PTHR33175">
    <property type="entry name" value="DNA-BINDING PROTEIN HU"/>
    <property type="match status" value="1"/>
</dbReference>
<dbReference type="InterPro" id="IPR000119">
    <property type="entry name" value="Hist_DNA-bd"/>
</dbReference>
<gene>
    <name evidence="5" type="ORF">SAMN02745133_02962</name>
</gene>
<dbReference type="CDD" id="cd13831">
    <property type="entry name" value="HU"/>
    <property type="match status" value="1"/>
</dbReference>
<reference evidence="6" key="1">
    <citation type="submission" date="2016-11" db="EMBL/GenBank/DDBJ databases">
        <authorList>
            <person name="Varghese N."/>
            <person name="Submissions S."/>
        </authorList>
    </citation>
    <scope>NUCLEOTIDE SEQUENCE [LARGE SCALE GENOMIC DNA]</scope>
    <source>
        <strain evidence="6">DSM 12395</strain>
    </source>
</reference>
<name>A0A1M5CM33_9FIRM</name>